<name>A0A8T1NNM2_CARIL</name>
<gene>
    <name evidence="2" type="ORF">CIPAW_12G031900</name>
</gene>
<dbReference type="Proteomes" id="UP000811609">
    <property type="component" value="Chromosome 12"/>
</dbReference>
<organism evidence="2 3">
    <name type="scientific">Carya illinoinensis</name>
    <name type="common">Pecan</name>
    <dbReference type="NCBI Taxonomy" id="32201"/>
    <lineage>
        <taxon>Eukaryota</taxon>
        <taxon>Viridiplantae</taxon>
        <taxon>Streptophyta</taxon>
        <taxon>Embryophyta</taxon>
        <taxon>Tracheophyta</taxon>
        <taxon>Spermatophyta</taxon>
        <taxon>Magnoliopsida</taxon>
        <taxon>eudicotyledons</taxon>
        <taxon>Gunneridae</taxon>
        <taxon>Pentapetalae</taxon>
        <taxon>rosids</taxon>
        <taxon>fabids</taxon>
        <taxon>Fagales</taxon>
        <taxon>Juglandaceae</taxon>
        <taxon>Carya</taxon>
    </lineage>
</organism>
<keyword evidence="3" id="KW-1185">Reference proteome</keyword>
<reference evidence="2" key="1">
    <citation type="submission" date="2020-12" db="EMBL/GenBank/DDBJ databases">
        <title>WGS assembly of Carya illinoinensis cv. Pawnee.</title>
        <authorList>
            <person name="Platts A."/>
            <person name="Shu S."/>
            <person name="Wright S."/>
            <person name="Barry K."/>
            <person name="Edger P."/>
            <person name="Pires J.C."/>
            <person name="Schmutz J."/>
        </authorList>
    </citation>
    <scope>NUCLEOTIDE SEQUENCE</scope>
    <source>
        <tissue evidence="2">Leaf</tissue>
    </source>
</reference>
<evidence type="ECO:0000256" key="1">
    <source>
        <dbReference type="SAM" id="Phobius"/>
    </source>
</evidence>
<evidence type="ECO:0008006" key="4">
    <source>
        <dbReference type="Google" id="ProtNLM"/>
    </source>
</evidence>
<keyword evidence="1" id="KW-1133">Transmembrane helix</keyword>
<keyword evidence="1" id="KW-0812">Transmembrane</keyword>
<comment type="caution">
    <text evidence="2">The sequence shown here is derived from an EMBL/GenBank/DDBJ whole genome shotgun (WGS) entry which is preliminary data.</text>
</comment>
<evidence type="ECO:0000313" key="2">
    <source>
        <dbReference type="EMBL" id="KAG6633199.1"/>
    </source>
</evidence>
<evidence type="ECO:0000313" key="3">
    <source>
        <dbReference type="Proteomes" id="UP000811609"/>
    </source>
</evidence>
<sequence>MCDVAVCFSMCFSFWLVKRLPNGLICVVGGLVVIWVCMCIGCGEVCFRRNGLVVIQVFPIGLMRSVKF</sequence>
<dbReference type="AlphaFoldDB" id="A0A8T1NNM2"/>
<accession>A0A8T1NNM2</accession>
<keyword evidence="1" id="KW-0472">Membrane</keyword>
<proteinExistence type="predicted"/>
<dbReference type="EMBL" id="CM031820">
    <property type="protein sequence ID" value="KAG6633199.1"/>
    <property type="molecule type" value="Genomic_DNA"/>
</dbReference>
<feature type="transmembrane region" description="Helical" evidence="1">
    <location>
        <begin position="20"/>
        <end position="42"/>
    </location>
</feature>
<protein>
    <recommendedName>
        <fullName evidence="4">Transmembrane protein</fullName>
    </recommendedName>
</protein>